<accession>A0ABR3P2N6</accession>
<feature type="domain" description="HAUS augmin-like complex subunit 6 N-terminal" evidence="2">
    <location>
        <begin position="36"/>
        <end position="251"/>
    </location>
</feature>
<keyword evidence="4" id="KW-1185">Reference proteome</keyword>
<dbReference type="PANTHER" id="PTHR16151">
    <property type="entry name" value="HAUS AUGMIN-LIKE COMPLEX SUBUNIT 6"/>
    <property type="match status" value="1"/>
</dbReference>
<proteinExistence type="predicted"/>
<dbReference type="InterPro" id="IPR028163">
    <property type="entry name" value="HAUS_6_N"/>
</dbReference>
<evidence type="ECO:0000313" key="4">
    <source>
        <dbReference type="Proteomes" id="UP001562354"/>
    </source>
</evidence>
<feature type="compositionally biased region" description="Basic residues" evidence="1">
    <location>
        <begin position="399"/>
        <end position="410"/>
    </location>
</feature>
<name>A0ABR3P2N6_9PEZI</name>
<reference evidence="3 4" key="1">
    <citation type="submission" date="2024-07" db="EMBL/GenBank/DDBJ databases">
        <title>Draft sequence of the Neodothiora populina.</title>
        <authorList>
            <person name="Drown D.D."/>
            <person name="Schuette U.S."/>
            <person name="Buechlein A.B."/>
            <person name="Rusch D.R."/>
            <person name="Winton L.W."/>
            <person name="Adams G.A."/>
        </authorList>
    </citation>
    <scope>NUCLEOTIDE SEQUENCE [LARGE SCALE GENOMIC DNA]</scope>
    <source>
        <strain evidence="3 4">CPC 39397</strain>
    </source>
</reference>
<feature type="region of interest" description="Disordered" evidence="1">
    <location>
        <begin position="399"/>
        <end position="451"/>
    </location>
</feature>
<dbReference type="EMBL" id="JBFMKM010000016">
    <property type="protein sequence ID" value="KAL1297047.1"/>
    <property type="molecule type" value="Genomic_DNA"/>
</dbReference>
<evidence type="ECO:0000313" key="3">
    <source>
        <dbReference type="EMBL" id="KAL1297047.1"/>
    </source>
</evidence>
<sequence>MASQLSTAASELASLHRLTKPIQTRPFPTPSTVALFLSNVRLLNLDKRPDWPDVTVKTFDTKDAAQNQKKRIACVEWILFRLFQIMDPAMTKEKLQPFFPPLEPLQSINLRAALLRCFNDLKKTGVLGREAVVRKTMLDECKGDRFEELLLMFSALALRKKMQAAHSSRVLPVAQRLGLADSISPADSVTLLPLTLAHRTSLSGALRRRAETKKLLGSFHRAMKDERRDVQHRREQIKASQSLLPEGVNDQTAFVEASEQLLRAFVLSPVDKHSIGTYDDVVTFFHHTGRLPTNATEKTLLERMELIATEQDIRLKMWNNRNREMKDSTTPTSDAEPPTQLAPSAIEKAKQDILTRHGGLQLDQSDDVPLKSTSSHHNPAYGGILDDMKREISSITKARRQGRKMLRGAKRPQNGRDFAQPSHNPKFQAPIRFDRPGQRRNLGLDPEQGKLDLFSPLKSFGRAIDGDKQDSAYGSAGHLSDTAMDGDVSLPDLETADVPSTTMASPAEVNANLDQRGNDDDEHSARYTDLASSTSGRSTNLTLAERALESMSLSHRASASLLPATLIPRFDAKEPAKPTPISSSFDRSISLADRTLETLNSTTSAFFSETTTLRRSRTERSSPSFPVNQFETPRKSRSISYHVEPPNTDVADSVVIPSMSNREETTPNANLFSEDAEYASVFKSRPKIAVSPVLSPIAFDSVSGFDSSGASRAGGFDQRLDSSPLGAFGGRGQGGRGGR</sequence>
<dbReference type="InterPro" id="IPR026797">
    <property type="entry name" value="HAUS_6"/>
</dbReference>
<comment type="caution">
    <text evidence="3">The sequence shown here is derived from an EMBL/GenBank/DDBJ whole genome shotgun (WGS) entry which is preliminary data.</text>
</comment>
<feature type="compositionally biased region" description="Gly residues" evidence="1">
    <location>
        <begin position="727"/>
        <end position="739"/>
    </location>
</feature>
<gene>
    <name evidence="3" type="ORF">AAFC00_004636</name>
</gene>
<dbReference type="GeneID" id="95978336"/>
<feature type="region of interest" description="Disordered" evidence="1">
    <location>
        <begin position="362"/>
        <end position="384"/>
    </location>
</feature>
<evidence type="ECO:0000259" key="2">
    <source>
        <dbReference type="Pfam" id="PF14661"/>
    </source>
</evidence>
<feature type="region of interest" description="Disordered" evidence="1">
    <location>
        <begin position="465"/>
        <end position="536"/>
    </location>
</feature>
<dbReference type="Pfam" id="PF14661">
    <property type="entry name" value="HAUS6_N"/>
    <property type="match status" value="1"/>
</dbReference>
<feature type="region of interest" description="Disordered" evidence="1">
    <location>
        <begin position="706"/>
        <end position="739"/>
    </location>
</feature>
<feature type="region of interest" description="Disordered" evidence="1">
    <location>
        <begin position="324"/>
        <end position="343"/>
    </location>
</feature>
<dbReference type="PANTHER" id="PTHR16151:SF2">
    <property type="entry name" value="HAUS AUGMIN-LIKE COMPLEX SUBUNIT 6"/>
    <property type="match status" value="1"/>
</dbReference>
<dbReference type="Proteomes" id="UP001562354">
    <property type="component" value="Unassembled WGS sequence"/>
</dbReference>
<evidence type="ECO:0000256" key="1">
    <source>
        <dbReference type="SAM" id="MobiDB-lite"/>
    </source>
</evidence>
<dbReference type="RefSeq" id="XP_069196729.1">
    <property type="nucleotide sequence ID" value="XM_069344311.1"/>
</dbReference>
<organism evidence="3 4">
    <name type="scientific">Neodothiora populina</name>
    <dbReference type="NCBI Taxonomy" id="2781224"/>
    <lineage>
        <taxon>Eukaryota</taxon>
        <taxon>Fungi</taxon>
        <taxon>Dikarya</taxon>
        <taxon>Ascomycota</taxon>
        <taxon>Pezizomycotina</taxon>
        <taxon>Dothideomycetes</taxon>
        <taxon>Dothideomycetidae</taxon>
        <taxon>Dothideales</taxon>
        <taxon>Dothioraceae</taxon>
        <taxon>Neodothiora</taxon>
    </lineage>
</organism>
<feature type="region of interest" description="Disordered" evidence="1">
    <location>
        <begin position="610"/>
        <end position="652"/>
    </location>
</feature>
<protein>
    <recommendedName>
        <fullName evidence="2">HAUS augmin-like complex subunit 6 N-terminal domain-containing protein</fullName>
    </recommendedName>
</protein>